<keyword evidence="1" id="KW-0812">Transmembrane</keyword>
<protein>
    <recommendedName>
        <fullName evidence="4">DUF4345 domain-containing protein</fullName>
    </recommendedName>
</protein>
<feature type="transmembrane region" description="Helical" evidence="1">
    <location>
        <begin position="74"/>
        <end position="93"/>
    </location>
</feature>
<sequence length="138" mass="14701">MAAALLTAQAMYVGLWAGLFPRAFYDSFPGLNRYWVASDGPYNEHLVRDVGGLYLALATVGVITLAWRDHRSRVMLGGAWLVFGVLHLGYHLTHLNSLAFAVDRVGELVALGGGVALALLVFAPTASTASSAPTEATR</sequence>
<dbReference type="Proteomes" id="UP001500571">
    <property type="component" value="Unassembled WGS sequence"/>
</dbReference>
<keyword evidence="1" id="KW-1133">Transmembrane helix</keyword>
<evidence type="ECO:0000313" key="2">
    <source>
        <dbReference type="EMBL" id="GAA1949748.1"/>
    </source>
</evidence>
<proteinExistence type="predicted"/>
<gene>
    <name evidence="2" type="ORF">GCM10009798_06200</name>
</gene>
<feature type="transmembrane region" description="Helical" evidence="1">
    <location>
        <begin position="105"/>
        <end position="123"/>
    </location>
</feature>
<accession>A0ABN2QCP6</accession>
<name>A0ABN2QCP6_9ACTN</name>
<keyword evidence="3" id="KW-1185">Reference proteome</keyword>
<dbReference type="EMBL" id="BAAAPB010000001">
    <property type="protein sequence ID" value="GAA1949748.1"/>
    <property type="molecule type" value="Genomic_DNA"/>
</dbReference>
<comment type="caution">
    <text evidence="2">The sequence shown here is derived from an EMBL/GenBank/DDBJ whole genome shotgun (WGS) entry which is preliminary data.</text>
</comment>
<evidence type="ECO:0008006" key="4">
    <source>
        <dbReference type="Google" id="ProtNLM"/>
    </source>
</evidence>
<evidence type="ECO:0000313" key="3">
    <source>
        <dbReference type="Proteomes" id="UP001500571"/>
    </source>
</evidence>
<evidence type="ECO:0000256" key="1">
    <source>
        <dbReference type="SAM" id="Phobius"/>
    </source>
</evidence>
<feature type="transmembrane region" description="Helical" evidence="1">
    <location>
        <begin position="50"/>
        <end position="67"/>
    </location>
</feature>
<organism evidence="2 3">
    <name type="scientific">Nocardioides panacihumi</name>
    <dbReference type="NCBI Taxonomy" id="400774"/>
    <lineage>
        <taxon>Bacteria</taxon>
        <taxon>Bacillati</taxon>
        <taxon>Actinomycetota</taxon>
        <taxon>Actinomycetes</taxon>
        <taxon>Propionibacteriales</taxon>
        <taxon>Nocardioidaceae</taxon>
        <taxon>Nocardioides</taxon>
    </lineage>
</organism>
<keyword evidence="1" id="KW-0472">Membrane</keyword>
<reference evidence="2 3" key="1">
    <citation type="journal article" date="2019" name="Int. J. Syst. Evol. Microbiol.">
        <title>The Global Catalogue of Microorganisms (GCM) 10K type strain sequencing project: providing services to taxonomists for standard genome sequencing and annotation.</title>
        <authorList>
            <consortium name="The Broad Institute Genomics Platform"/>
            <consortium name="The Broad Institute Genome Sequencing Center for Infectious Disease"/>
            <person name="Wu L."/>
            <person name="Ma J."/>
        </authorList>
    </citation>
    <scope>NUCLEOTIDE SEQUENCE [LARGE SCALE GENOMIC DNA]</scope>
    <source>
        <strain evidence="2 3">JCM 15309</strain>
    </source>
</reference>